<protein>
    <recommendedName>
        <fullName evidence="4 8">Probable 2-phosphosulfolactate phosphatase</fullName>
        <ecNumber evidence="3 8">3.1.3.71</ecNumber>
    </recommendedName>
</protein>
<evidence type="ECO:0000256" key="2">
    <source>
        <dbReference type="ARBA" id="ARBA00009997"/>
    </source>
</evidence>
<keyword evidence="5 8" id="KW-0378">Hydrolase</keyword>
<reference evidence="9 10" key="1">
    <citation type="journal article" date="2018" name="Int. J. Syst. Evol. Microbiol.">
        <title>Methylomusa anaerophila gen. nov., sp. nov., an anaerobic methanol-utilizing bacterium isolated from a microbial fuel cell.</title>
        <authorList>
            <person name="Amano N."/>
            <person name="Yamamuro A."/>
            <person name="Miyahara M."/>
            <person name="Kouzuma A."/>
            <person name="Abe T."/>
            <person name="Watanabe K."/>
        </authorList>
    </citation>
    <scope>NUCLEOTIDE SEQUENCE [LARGE SCALE GENOMIC DNA]</scope>
    <source>
        <strain evidence="9 10">MMFC1</strain>
    </source>
</reference>
<dbReference type="OrthoDB" id="4913at2"/>
<comment type="cofactor">
    <cofactor evidence="1 8">
        <name>Mg(2+)</name>
        <dbReference type="ChEBI" id="CHEBI:18420"/>
    </cofactor>
</comment>
<dbReference type="GO" id="GO:0000287">
    <property type="term" value="F:magnesium ion binding"/>
    <property type="evidence" value="ECO:0007669"/>
    <property type="project" value="UniProtKB-UniRule"/>
</dbReference>
<dbReference type="RefSeq" id="WP_158618807.1">
    <property type="nucleotide sequence ID" value="NZ_AP018449.1"/>
</dbReference>
<dbReference type="EC" id="3.1.3.71" evidence="3 8"/>
<proteinExistence type="inferred from homology"/>
<dbReference type="AlphaFoldDB" id="A0A348AP22"/>
<sequence>MKIDVCFSINEYTQPRYLGYSAVVIDVLRATTSIATALHNGCMRLIPVETVEQAIKLKHDRYQDALLAGERKGQLIPGFNLGNSPYEYTKEVVLDKTIIMTTTNGTLALSKARNAEKVFTASFVNADAVARKLYEESRDIVVLCAGTEGRFSLEDALCAGLLAERLTDRAWLSDSAMAAQAMYRDFRCDLVKKISASSHAQYLFSIGYGDDVAFSMEHDAYSVVPQFREGQITA</sequence>
<dbReference type="FunFam" id="3.90.1560.10:FF:000001">
    <property type="entry name" value="Probable 2-phosphosulfolactate phosphatase"/>
    <property type="match status" value="1"/>
</dbReference>
<evidence type="ECO:0000313" key="10">
    <source>
        <dbReference type="Proteomes" id="UP000276437"/>
    </source>
</evidence>
<dbReference type="KEGG" id="mana:MAMMFC1_03525"/>
<evidence type="ECO:0000256" key="4">
    <source>
        <dbReference type="ARBA" id="ARBA00021948"/>
    </source>
</evidence>
<dbReference type="SUPFAM" id="SSF142823">
    <property type="entry name" value="ComB-like"/>
    <property type="match status" value="1"/>
</dbReference>
<name>A0A348AP22_9FIRM</name>
<evidence type="ECO:0000256" key="5">
    <source>
        <dbReference type="ARBA" id="ARBA00022801"/>
    </source>
</evidence>
<evidence type="ECO:0000256" key="1">
    <source>
        <dbReference type="ARBA" id="ARBA00001946"/>
    </source>
</evidence>
<keyword evidence="10" id="KW-1185">Reference proteome</keyword>
<dbReference type="InterPro" id="IPR036702">
    <property type="entry name" value="ComB-like_sf"/>
</dbReference>
<organism evidence="9 10">
    <name type="scientific">Methylomusa anaerophila</name>
    <dbReference type="NCBI Taxonomy" id="1930071"/>
    <lineage>
        <taxon>Bacteria</taxon>
        <taxon>Bacillati</taxon>
        <taxon>Bacillota</taxon>
        <taxon>Negativicutes</taxon>
        <taxon>Selenomonadales</taxon>
        <taxon>Sporomusaceae</taxon>
        <taxon>Methylomusa</taxon>
    </lineage>
</organism>
<dbReference type="GO" id="GO:0050532">
    <property type="term" value="F:2-phosphosulfolactate phosphatase activity"/>
    <property type="evidence" value="ECO:0007669"/>
    <property type="project" value="UniProtKB-UniRule"/>
</dbReference>
<dbReference type="Pfam" id="PF04029">
    <property type="entry name" value="2-ph_phosp"/>
    <property type="match status" value="1"/>
</dbReference>
<dbReference type="GO" id="GO:0050545">
    <property type="term" value="F:sulfopyruvate decarboxylase activity"/>
    <property type="evidence" value="ECO:0007669"/>
    <property type="project" value="TreeGrafter"/>
</dbReference>
<dbReference type="PANTHER" id="PTHR37311:SF1">
    <property type="entry name" value="2-PHOSPHOSULFOLACTATE PHOSPHATASE-RELATED"/>
    <property type="match status" value="1"/>
</dbReference>
<dbReference type="Gene3D" id="3.90.1560.10">
    <property type="entry name" value="ComB-like"/>
    <property type="match status" value="1"/>
</dbReference>
<evidence type="ECO:0000256" key="7">
    <source>
        <dbReference type="ARBA" id="ARBA00033711"/>
    </source>
</evidence>
<evidence type="ECO:0000256" key="8">
    <source>
        <dbReference type="HAMAP-Rule" id="MF_00490"/>
    </source>
</evidence>
<dbReference type="HAMAP" id="MF_00490">
    <property type="entry name" value="ComB"/>
    <property type="match status" value="1"/>
</dbReference>
<accession>A0A348AP22</accession>
<evidence type="ECO:0000256" key="6">
    <source>
        <dbReference type="ARBA" id="ARBA00022842"/>
    </source>
</evidence>
<comment type="similarity">
    <text evidence="2 8">Belongs to the ComB family.</text>
</comment>
<comment type="catalytic activity">
    <reaction evidence="7 8">
        <text>(2R)-O-phospho-3-sulfolactate + H2O = (2R)-3-sulfolactate + phosphate</text>
        <dbReference type="Rhea" id="RHEA:23416"/>
        <dbReference type="ChEBI" id="CHEBI:15377"/>
        <dbReference type="ChEBI" id="CHEBI:15597"/>
        <dbReference type="ChEBI" id="CHEBI:43474"/>
        <dbReference type="ChEBI" id="CHEBI:58738"/>
        <dbReference type="EC" id="3.1.3.71"/>
    </reaction>
</comment>
<dbReference type="PANTHER" id="PTHR37311">
    <property type="entry name" value="2-PHOSPHOSULFOLACTATE PHOSPHATASE-RELATED"/>
    <property type="match status" value="1"/>
</dbReference>
<evidence type="ECO:0000256" key="3">
    <source>
        <dbReference type="ARBA" id="ARBA00012953"/>
    </source>
</evidence>
<dbReference type="EMBL" id="AP018449">
    <property type="protein sequence ID" value="BBB92820.1"/>
    <property type="molecule type" value="Genomic_DNA"/>
</dbReference>
<keyword evidence="6 8" id="KW-0460">Magnesium</keyword>
<gene>
    <name evidence="8 9" type="primary">comB</name>
    <name evidence="9" type="ORF">MAMMFC1_03525</name>
</gene>
<evidence type="ECO:0000313" key="9">
    <source>
        <dbReference type="EMBL" id="BBB92820.1"/>
    </source>
</evidence>
<dbReference type="InterPro" id="IPR005238">
    <property type="entry name" value="ComB-like"/>
</dbReference>
<dbReference type="Proteomes" id="UP000276437">
    <property type="component" value="Chromosome"/>
</dbReference>